<evidence type="ECO:0000256" key="4">
    <source>
        <dbReference type="ARBA" id="ARBA00022729"/>
    </source>
</evidence>
<accession>A0A9Q0MXE0</accession>
<feature type="compositionally biased region" description="Low complexity" evidence="5">
    <location>
        <begin position="441"/>
        <end position="450"/>
    </location>
</feature>
<keyword evidence="8" id="KW-1185">Reference proteome</keyword>
<dbReference type="Gene3D" id="2.120.10.30">
    <property type="entry name" value="TolB, C-terminal domain"/>
    <property type="match status" value="1"/>
</dbReference>
<gene>
    <name evidence="7" type="ORF">Bhyg_11548</name>
</gene>
<dbReference type="Proteomes" id="UP001151699">
    <property type="component" value="Chromosome X"/>
</dbReference>
<name>A0A9Q0MXE0_9DIPT</name>
<comment type="subcellular location">
    <subcellularLocation>
        <location evidence="1">Secreted</location>
    </subcellularLocation>
</comment>
<comment type="similarity">
    <text evidence="2">Belongs to the major royal jelly protein family.</text>
</comment>
<evidence type="ECO:0000313" key="8">
    <source>
        <dbReference type="Proteomes" id="UP001151699"/>
    </source>
</evidence>
<dbReference type="InterPro" id="IPR017996">
    <property type="entry name" value="MRJP/yellow-related"/>
</dbReference>
<dbReference type="AlphaFoldDB" id="A0A9Q0MXE0"/>
<dbReference type="EMBL" id="WJQU01000003">
    <property type="protein sequence ID" value="KAJ6638810.1"/>
    <property type="molecule type" value="Genomic_DNA"/>
</dbReference>
<evidence type="ECO:0000256" key="1">
    <source>
        <dbReference type="ARBA" id="ARBA00004613"/>
    </source>
</evidence>
<proteinExistence type="inferred from homology"/>
<feature type="chain" id="PRO_5040373169" evidence="6">
    <location>
        <begin position="18"/>
        <end position="588"/>
    </location>
</feature>
<dbReference type="PANTHER" id="PTHR10009">
    <property type="entry name" value="PROTEIN YELLOW-RELATED"/>
    <property type="match status" value="1"/>
</dbReference>
<feature type="region of interest" description="Disordered" evidence="5">
    <location>
        <begin position="426"/>
        <end position="450"/>
    </location>
</feature>
<protein>
    <submittedName>
        <fullName evidence="7">L-dopachrome tautomerase yellow-f2</fullName>
    </submittedName>
</protein>
<dbReference type="InterPro" id="IPR011042">
    <property type="entry name" value="6-blade_b-propeller_TolB-like"/>
</dbReference>
<reference evidence="7" key="1">
    <citation type="submission" date="2022-07" db="EMBL/GenBank/DDBJ databases">
        <authorList>
            <person name="Trinca V."/>
            <person name="Uliana J.V.C."/>
            <person name="Torres T.T."/>
            <person name="Ward R.J."/>
            <person name="Monesi N."/>
        </authorList>
    </citation>
    <scope>NUCLEOTIDE SEQUENCE</scope>
    <source>
        <strain evidence="7">HSMRA1968</strain>
        <tissue evidence="7">Whole embryos</tissue>
    </source>
</reference>
<evidence type="ECO:0000313" key="7">
    <source>
        <dbReference type="EMBL" id="KAJ6638810.1"/>
    </source>
</evidence>
<comment type="caution">
    <text evidence="7">The sequence shown here is derived from an EMBL/GenBank/DDBJ whole genome shotgun (WGS) entry which is preliminary data.</text>
</comment>
<evidence type="ECO:0000256" key="2">
    <source>
        <dbReference type="ARBA" id="ARBA00009127"/>
    </source>
</evidence>
<dbReference type="PANTHER" id="PTHR10009:SF10">
    <property type="entry name" value="L-DOPACHROME TAUTOMERASE YELLOW-F-RELATED"/>
    <property type="match status" value="1"/>
</dbReference>
<sequence>MIANLLFWSAFFSTAMTEMEVFYQWKTINYTNVPDDAFSDSYINKYVAENNLPNGAVHYNGRVFITVPRRRVGVLSTLNYIDVGKSVDKTGPLLKPYPHYEMNKIDALEPNTDRIVSILRSTVDKCGQLWFFDSGTYNSHSTNIQINKPSLWIIDLKTDKKVRRFEIANADDNGYASITVDSQGENCNDAYAYIPDLVRRVLSVYSFRENRMWTFKHNFFSFDPLLGDFNLNGIKFQWDDGIFSVALGKRQRDGFRTAYFHPMISNNEFTVNTRVLQNESLSLREYHSSDFSLLGYRGPNKQSTKHAFDEKTEIMVYAEIGRNGFGCWNSKLPFSETSHDSMGQDDEQIFYPTDISIDDNSIVWALTNSFPRWLYASLNYSEYNYKLWRSPIEVATAGTRCQLTHTVADITKLQQIMSLLEIDMEQDKNEDENSSLPPTPSRRLSSRRTSCSYSTNLHKTNRRVISKPKKNAKTCTVNPSTEKEIRKLYLNQKITKLKSTLLETIFEDEGEDDSNNEDASSQVRLVGSRKMKRCLTFTDGSHPTKTLVQKRRRRIQSVLSVKKTKKMSMDKFMEKLKAIRETNDTPTT</sequence>
<organism evidence="7 8">
    <name type="scientific">Pseudolycoriella hygida</name>
    <dbReference type="NCBI Taxonomy" id="35572"/>
    <lineage>
        <taxon>Eukaryota</taxon>
        <taxon>Metazoa</taxon>
        <taxon>Ecdysozoa</taxon>
        <taxon>Arthropoda</taxon>
        <taxon>Hexapoda</taxon>
        <taxon>Insecta</taxon>
        <taxon>Pterygota</taxon>
        <taxon>Neoptera</taxon>
        <taxon>Endopterygota</taxon>
        <taxon>Diptera</taxon>
        <taxon>Nematocera</taxon>
        <taxon>Sciaroidea</taxon>
        <taxon>Sciaridae</taxon>
        <taxon>Pseudolycoriella</taxon>
    </lineage>
</organism>
<dbReference type="OrthoDB" id="7776143at2759"/>
<evidence type="ECO:0000256" key="6">
    <source>
        <dbReference type="SAM" id="SignalP"/>
    </source>
</evidence>
<dbReference type="Pfam" id="PF03022">
    <property type="entry name" value="MRJP"/>
    <property type="match status" value="1"/>
</dbReference>
<dbReference type="GO" id="GO:0005576">
    <property type="term" value="C:extracellular region"/>
    <property type="evidence" value="ECO:0007669"/>
    <property type="project" value="UniProtKB-SubCell"/>
</dbReference>
<feature type="signal peptide" evidence="6">
    <location>
        <begin position="1"/>
        <end position="17"/>
    </location>
</feature>
<evidence type="ECO:0000256" key="3">
    <source>
        <dbReference type="ARBA" id="ARBA00022525"/>
    </source>
</evidence>
<keyword evidence="4 6" id="KW-0732">Signal</keyword>
<keyword evidence="3" id="KW-0964">Secreted</keyword>
<evidence type="ECO:0000256" key="5">
    <source>
        <dbReference type="SAM" id="MobiDB-lite"/>
    </source>
</evidence>